<evidence type="ECO:0000313" key="10">
    <source>
        <dbReference type="EMBL" id="MCP2161738.1"/>
    </source>
</evidence>
<evidence type="ECO:0000256" key="4">
    <source>
        <dbReference type="ARBA" id="ARBA00023235"/>
    </source>
</evidence>
<dbReference type="RefSeq" id="WP_253655317.1">
    <property type="nucleotide sequence ID" value="NZ_BAAAOE010000001.1"/>
</dbReference>
<reference evidence="10 11" key="1">
    <citation type="submission" date="2022-06" db="EMBL/GenBank/DDBJ databases">
        <title>Genomic Encyclopedia of Archaeal and Bacterial Type Strains, Phase II (KMG-II): from individual species to whole genera.</title>
        <authorList>
            <person name="Goeker M."/>
        </authorList>
    </citation>
    <scope>NUCLEOTIDE SEQUENCE [LARGE SCALE GENOMIC DNA]</scope>
    <source>
        <strain evidence="10 11">DSM 45037</strain>
    </source>
</reference>
<dbReference type="Proteomes" id="UP001205740">
    <property type="component" value="Unassembled WGS sequence"/>
</dbReference>
<gene>
    <name evidence="10" type="ORF">LX12_002937</name>
</gene>
<evidence type="ECO:0000256" key="8">
    <source>
        <dbReference type="SAM" id="SignalP"/>
    </source>
</evidence>
<dbReference type="EMBL" id="JAMTCG010000005">
    <property type="protein sequence ID" value="MCP2161738.1"/>
    <property type="molecule type" value="Genomic_DNA"/>
</dbReference>
<feature type="region of interest" description="Disordered" evidence="7">
    <location>
        <begin position="27"/>
        <end position="96"/>
    </location>
</feature>
<organism evidence="10 11">
    <name type="scientific">Williamsia serinedens</name>
    <dbReference type="NCBI Taxonomy" id="391736"/>
    <lineage>
        <taxon>Bacteria</taxon>
        <taxon>Bacillati</taxon>
        <taxon>Actinomycetota</taxon>
        <taxon>Actinomycetes</taxon>
        <taxon>Mycobacteriales</taxon>
        <taxon>Nocardiaceae</taxon>
        <taxon>Williamsia</taxon>
    </lineage>
</organism>
<feature type="domain" description="PPIase FKBP-type" evidence="9">
    <location>
        <begin position="115"/>
        <end position="202"/>
    </location>
</feature>
<dbReference type="SUPFAM" id="SSF54534">
    <property type="entry name" value="FKBP-like"/>
    <property type="match status" value="1"/>
</dbReference>
<evidence type="ECO:0000256" key="5">
    <source>
        <dbReference type="PROSITE-ProRule" id="PRU00277"/>
    </source>
</evidence>
<dbReference type="PANTHER" id="PTHR43811:SF19">
    <property type="entry name" value="39 KDA FK506-BINDING NUCLEAR PROTEIN"/>
    <property type="match status" value="1"/>
</dbReference>
<evidence type="ECO:0000256" key="3">
    <source>
        <dbReference type="ARBA" id="ARBA00023110"/>
    </source>
</evidence>
<keyword evidence="4 5" id="KW-0413">Isomerase</keyword>
<keyword evidence="8" id="KW-0732">Signal</keyword>
<dbReference type="Gene3D" id="3.10.50.40">
    <property type="match status" value="1"/>
</dbReference>
<evidence type="ECO:0000259" key="9">
    <source>
        <dbReference type="PROSITE" id="PS50059"/>
    </source>
</evidence>
<dbReference type="PANTHER" id="PTHR43811">
    <property type="entry name" value="FKBP-TYPE PEPTIDYL-PROLYL CIS-TRANS ISOMERASE FKPA"/>
    <property type="match status" value="1"/>
</dbReference>
<dbReference type="PROSITE" id="PS50059">
    <property type="entry name" value="FKBP_PPIASE"/>
    <property type="match status" value="1"/>
</dbReference>
<dbReference type="Pfam" id="PF00254">
    <property type="entry name" value="FKBP_C"/>
    <property type="match status" value="1"/>
</dbReference>
<keyword evidence="3 5" id="KW-0697">Rotamase</keyword>
<sequence>MRRDLKSATAAVSLAVAVALVGVACGDSGSSSSSASSTTTTDTASTGTDTGTAAAPTGTAPVRSGTPGSEGIPQITANATDTGKEPTIAAGSGTPPGDLRVADLVTGNGRTATAADTVSVRYVGALYSDGSVFDASWKQGSTPVDFPLSGVVPGFSEGIVGMKVGGRREIVIPPALGYGDQSQPGLPANSTLVFVVDLVGIS</sequence>
<comment type="caution">
    <text evidence="10">The sequence shown here is derived from an EMBL/GenBank/DDBJ whole genome shotgun (WGS) entry which is preliminary data.</text>
</comment>
<evidence type="ECO:0000256" key="7">
    <source>
        <dbReference type="SAM" id="MobiDB-lite"/>
    </source>
</evidence>
<evidence type="ECO:0000313" key="11">
    <source>
        <dbReference type="Proteomes" id="UP001205740"/>
    </source>
</evidence>
<feature type="chain" id="PRO_5047059336" description="Peptidyl-prolyl cis-trans isomerase" evidence="8">
    <location>
        <begin position="25"/>
        <end position="202"/>
    </location>
</feature>
<dbReference type="EC" id="5.2.1.8" evidence="6"/>
<comment type="similarity">
    <text evidence="2 6">Belongs to the FKBP-type PPIase family.</text>
</comment>
<accession>A0ABT1H7H1</accession>
<name>A0ABT1H7H1_9NOCA</name>
<feature type="compositionally biased region" description="Low complexity" evidence="7">
    <location>
        <begin position="27"/>
        <end position="61"/>
    </location>
</feature>
<protein>
    <recommendedName>
        <fullName evidence="6">Peptidyl-prolyl cis-trans isomerase</fullName>
        <ecNumber evidence="6">5.2.1.8</ecNumber>
    </recommendedName>
</protein>
<dbReference type="InterPro" id="IPR001179">
    <property type="entry name" value="PPIase_FKBP_dom"/>
</dbReference>
<keyword evidence="11" id="KW-1185">Reference proteome</keyword>
<feature type="signal peptide" evidence="8">
    <location>
        <begin position="1"/>
        <end position="24"/>
    </location>
</feature>
<dbReference type="InterPro" id="IPR046357">
    <property type="entry name" value="PPIase_dom_sf"/>
</dbReference>
<dbReference type="PROSITE" id="PS51257">
    <property type="entry name" value="PROKAR_LIPOPROTEIN"/>
    <property type="match status" value="1"/>
</dbReference>
<evidence type="ECO:0000256" key="6">
    <source>
        <dbReference type="RuleBase" id="RU003915"/>
    </source>
</evidence>
<evidence type="ECO:0000256" key="1">
    <source>
        <dbReference type="ARBA" id="ARBA00000971"/>
    </source>
</evidence>
<evidence type="ECO:0000256" key="2">
    <source>
        <dbReference type="ARBA" id="ARBA00006577"/>
    </source>
</evidence>
<dbReference type="GO" id="GO:0016853">
    <property type="term" value="F:isomerase activity"/>
    <property type="evidence" value="ECO:0007669"/>
    <property type="project" value="UniProtKB-KW"/>
</dbReference>
<comment type="catalytic activity">
    <reaction evidence="1 5 6">
        <text>[protein]-peptidylproline (omega=180) = [protein]-peptidylproline (omega=0)</text>
        <dbReference type="Rhea" id="RHEA:16237"/>
        <dbReference type="Rhea" id="RHEA-COMP:10747"/>
        <dbReference type="Rhea" id="RHEA-COMP:10748"/>
        <dbReference type="ChEBI" id="CHEBI:83833"/>
        <dbReference type="ChEBI" id="CHEBI:83834"/>
        <dbReference type="EC" id="5.2.1.8"/>
    </reaction>
</comment>
<proteinExistence type="inferred from homology"/>